<evidence type="ECO:0000259" key="1">
    <source>
        <dbReference type="PROSITE" id="PS51186"/>
    </source>
</evidence>
<proteinExistence type="predicted"/>
<organism evidence="2 3">
    <name type="scientific">Hamadaea flava</name>
    <dbReference type="NCBI Taxonomy" id="1742688"/>
    <lineage>
        <taxon>Bacteria</taxon>
        <taxon>Bacillati</taxon>
        <taxon>Actinomycetota</taxon>
        <taxon>Actinomycetes</taxon>
        <taxon>Micromonosporales</taxon>
        <taxon>Micromonosporaceae</taxon>
        <taxon>Hamadaea</taxon>
    </lineage>
</organism>
<dbReference type="PROSITE" id="PS51186">
    <property type="entry name" value="GNAT"/>
    <property type="match status" value="1"/>
</dbReference>
<dbReference type="Gene3D" id="3.40.630.30">
    <property type="match status" value="1"/>
</dbReference>
<dbReference type="InterPro" id="IPR000182">
    <property type="entry name" value="GNAT_dom"/>
</dbReference>
<dbReference type="InterPro" id="IPR016181">
    <property type="entry name" value="Acyl_CoA_acyltransferase"/>
</dbReference>
<feature type="domain" description="N-acetyltransferase" evidence="1">
    <location>
        <begin position="119"/>
        <end position="255"/>
    </location>
</feature>
<name>A0ABV8M2H7_9ACTN</name>
<dbReference type="SUPFAM" id="SSF55729">
    <property type="entry name" value="Acyl-CoA N-acyltransferases (Nat)"/>
    <property type="match status" value="1"/>
</dbReference>
<evidence type="ECO:0000313" key="2">
    <source>
        <dbReference type="EMBL" id="MFC4136918.1"/>
    </source>
</evidence>
<reference evidence="3" key="1">
    <citation type="journal article" date="2019" name="Int. J. Syst. Evol. Microbiol.">
        <title>The Global Catalogue of Microorganisms (GCM) 10K type strain sequencing project: providing services to taxonomists for standard genome sequencing and annotation.</title>
        <authorList>
            <consortium name="The Broad Institute Genomics Platform"/>
            <consortium name="The Broad Institute Genome Sequencing Center for Infectious Disease"/>
            <person name="Wu L."/>
            <person name="Ma J."/>
        </authorList>
    </citation>
    <scope>NUCLEOTIDE SEQUENCE [LARGE SCALE GENOMIC DNA]</scope>
    <source>
        <strain evidence="3">CGMCC 4.7289</strain>
    </source>
</reference>
<gene>
    <name evidence="2" type="ORF">ACFOZ4_40470</name>
</gene>
<dbReference type="RefSeq" id="WP_253762098.1">
    <property type="nucleotide sequence ID" value="NZ_JAMZDZ010000001.1"/>
</dbReference>
<sequence length="255" mass="27217">MKLIMDMSVQRSVVAQLSARPQVVEAGPFVLGWDPASPSKYINYATPVPGAAITPADVAALVAAFREIDRIPRLEYVVNIAPDLEGQLLAAGFTVEARHEYLVCTPDTFADVPDPDGVEVTEPDTDADYWGMITAQAAAFGDAFEVGPADIDRSRRTKERGGVVRMARSRPDGLIVGGGQASPPSEGVAEVAGIAVTEPFRRRGIAGAITAAITREAFARGVEGAWLEASGDDSWRVYERVGFVPTGKRLYLALD</sequence>
<dbReference type="EMBL" id="JBHSAY010000035">
    <property type="protein sequence ID" value="MFC4136918.1"/>
    <property type="molecule type" value="Genomic_DNA"/>
</dbReference>
<dbReference type="Proteomes" id="UP001595816">
    <property type="component" value="Unassembled WGS sequence"/>
</dbReference>
<accession>A0ABV8M2H7</accession>
<dbReference type="CDD" id="cd04301">
    <property type="entry name" value="NAT_SF"/>
    <property type="match status" value="1"/>
</dbReference>
<comment type="caution">
    <text evidence="2">The sequence shown here is derived from an EMBL/GenBank/DDBJ whole genome shotgun (WGS) entry which is preliminary data.</text>
</comment>
<keyword evidence="3" id="KW-1185">Reference proteome</keyword>
<protein>
    <submittedName>
        <fullName evidence="2">GNAT family N-acetyltransferase</fullName>
    </submittedName>
</protein>
<dbReference type="Pfam" id="PF00583">
    <property type="entry name" value="Acetyltransf_1"/>
    <property type="match status" value="1"/>
</dbReference>
<evidence type="ECO:0000313" key="3">
    <source>
        <dbReference type="Proteomes" id="UP001595816"/>
    </source>
</evidence>